<evidence type="ECO:0000313" key="12">
    <source>
        <dbReference type="EMBL" id="CAF1328339.1"/>
    </source>
</evidence>
<name>A0A819VGY2_9BILA</name>
<dbReference type="Gene3D" id="2.40.40.10">
    <property type="entry name" value="RlpA-like domain"/>
    <property type="match status" value="1"/>
</dbReference>
<evidence type="ECO:0000313" key="15">
    <source>
        <dbReference type="EMBL" id="CAF4108571.1"/>
    </source>
</evidence>
<dbReference type="InterPro" id="IPR052288">
    <property type="entry name" value="GH45_Enzymes"/>
</dbReference>
<dbReference type="GO" id="GO:0030245">
    <property type="term" value="P:cellulose catabolic process"/>
    <property type="evidence" value="ECO:0007669"/>
    <property type="project" value="UniProtKB-KW"/>
</dbReference>
<reference evidence="15" key="1">
    <citation type="submission" date="2021-02" db="EMBL/GenBank/DDBJ databases">
        <authorList>
            <person name="Nowell W R."/>
        </authorList>
    </citation>
    <scope>NUCLEOTIDE SEQUENCE</scope>
</reference>
<dbReference type="PANTHER" id="PTHR39730">
    <property type="entry name" value="ENDOGLUCANASE 1"/>
    <property type="match status" value="1"/>
</dbReference>
<keyword evidence="8" id="KW-0624">Polysaccharide degradation</keyword>
<feature type="active site" description="Nucleophile" evidence="9">
    <location>
        <position position="35"/>
    </location>
</feature>
<evidence type="ECO:0000256" key="8">
    <source>
        <dbReference type="ARBA" id="ARBA00023326"/>
    </source>
</evidence>
<keyword evidence="6" id="KW-0119">Carbohydrate metabolism</keyword>
<evidence type="ECO:0000313" key="14">
    <source>
        <dbReference type="EMBL" id="CAF4022292.1"/>
    </source>
</evidence>
<evidence type="ECO:0000256" key="9">
    <source>
        <dbReference type="PROSITE-ProRule" id="PRU10069"/>
    </source>
</evidence>
<sequence length="232" mass="25559">MVNIIFSLTLFGLLIANHVSATWPQTAGKTTRYWDCCKPSCAWPDNVAGKNTYVKSCHRDGYSVHNNGHVRSSCDGGDAFTCNNHIPWAVNDQFAYGFAAATIPGQSLQDTCCTCYILHFTSGPVQGKTMIVQVTNSGHDVGTHQFDLQIPGGGVGYFNGCSRQWNAPSDGWGQRYGGISSRDQCYSLPESIRHGCLFRFDWFRGADNPTMTYSKIQCPSELVDRTGCSRKD</sequence>
<evidence type="ECO:0000256" key="4">
    <source>
        <dbReference type="ARBA" id="ARBA00022801"/>
    </source>
</evidence>
<evidence type="ECO:0000256" key="1">
    <source>
        <dbReference type="ARBA" id="ARBA00000966"/>
    </source>
</evidence>
<dbReference type="EMBL" id="CAJOBE010010446">
    <property type="protein sequence ID" value="CAF4108571.1"/>
    <property type="molecule type" value="Genomic_DNA"/>
</dbReference>
<gene>
    <name evidence="15" type="ORF">FNK824_LOCUS31737</name>
    <name evidence="14" type="ORF">OTI717_LOCUS30168</name>
    <name evidence="12" type="ORF">RFH988_LOCUS31122</name>
    <name evidence="13" type="ORF">SEV965_LOCUS32249</name>
</gene>
<dbReference type="PANTHER" id="PTHR39730:SF1">
    <property type="entry name" value="ENDOGLUCANASE 1"/>
    <property type="match status" value="1"/>
</dbReference>
<proteinExistence type="inferred from homology"/>
<keyword evidence="7" id="KW-0326">Glycosidase</keyword>
<evidence type="ECO:0000259" key="11">
    <source>
        <dbReference type="PROSITE" id="PS01140"/>
    </source>
</evidence>
<organism evidence="15 16">
    <name type="scientific">Rotaria sordida</name>
    <dbReference type="NCBI Taxonomy" id="392033"/>
    <lineage>
        <taxon>Eukaryota</taxon>
        <taxon>Metazoa</taxon>
        <taxon>Spiralia</taxon>
        <taxon>Gnathifera</taxon>
        <taxon>Rotifera</taxon>
        <taxon>Eurotatoria</taxon>
        <taxon>Bdelloidea</taxon>
        <taxon>Philodinida</taxon>
        <taxon>Philodinidae</taxon>
        <taxon>Rotaria</taxon>
    </lineage>
</organism>
<feature type="signal peptide" evidence="10">
    <location>
        <begin position="1"/>
        <end position="21"/>
    </location>
</feature>
<keyword evidence="5" id="KW-0136">Cellulose degradation</keyword>
<dbReference type="EMBL" id="CAJNOU010003969">
    <property type="protein sequence ID" value="CAF1419837.1"/>
    <property type="molecule type" value="Genomic_DNA"/>
</dbReference>
<feature type="chain" id="PRO_5035694186" description="Cellulase" evidence="10">
    <location>
        <begin position="22"/>
        <end position="232"/>
    </location>
</feature>
<dbReference type="GO" id="GO:0008810">
    <property type="term" value="F:cellulase activity"/>
    <property type="evidence" value="ECO:0007669"/>
    <property type="project" value="UniProtKB-EC"/>
</dbReference>
<comment type="similarity">
    <text evidence="2">Belongs to the glycosyl hydrolase 45 (cellulase K) family.</text>
</comment>
<protein>
    <recommendedName>
        <fullName evidence="3 9">Cellulase</fullName>
        <ecNumber evidence="3 9">3.2.1.4</ecNumber>
    </recommendedName>
</protein>
<evidence type="ECO:0000256" key="5">
    <source>
        <dbReference type="ARBA" id="ARBA00023001"/>
    </source>
</evidence>
<feature type="domain" description="Glycosyl hydrolases family 45 active site" evidence="11">
    <location>
        <begin position="30"/>
        <end position="41"/>
    </location>
</feature>
<dbReference type="EMBL" id="CAJNOO010003275">
    <property type="protein sequence ID" value="CAF1328339.1"/>
    <property type="molecule type" value="Genomic_DNA"/>
</dbReference>
<dbReference type="EMBL" id="CAJOAX010007952">
    <property type="protein sequence ID" value="CAF4022292.1"/>
    <property type="molecule type" value="Genomic_DNA"/>
</dbReference>
<accession>A0A819VGY2</accession>
<comment type="catalytic activity">
    <reaction evidence="1 9">
        <text>Endohydrolysis of (1-&gt;4)-beta-D-glucosidic linkages in cellulose, lichenin and cereal beta-D-glucans.</text>
        <dbReference type="EC" id="3.2.1.4"/>
    </reaction>
</comment>
<dbReference type="EC" id="3.2.1.4" evidence="3 9"/>
<dbReference type="Proteomes" id="UP000663889">
    <property type="component" value="Unassembled WGS sequence"/>
</dbReference>
<evidence type="ECO:0000256" key="10">
    <source>
        <dbReference type="SAM" id="SignalP"/>
    </source>
</evidence>
<evidence type="ECO:0000256" key="3">
    <source>
        <dbReference type="ARBA" id="ARBA00012601"/>
    </source>
</evidence>
<dbReference type="InterPro" id="IPR000334">
    <property type="entry name" value="Glyco_hydro_45"/>
</dbReference>
<dbReference type="Proteomes" id="UP000663823">
    <property type="component" value="Unassembled WGS sequence"/>
</dbReference>
<evidence type="ECO:0000256" key="7">
    <source>
        <dbReference type="ARBA" id="ARBA00023295"/>
    </source>
</evidence>
<dbReference type="SUPFAM" id="SSF50685">
    <property type="entry name" value="Barwin-like endoglucanases"/>
    <property type="match status" value="1"/>
</dbReference>
<evidence type="ECO:0000313" key="16">
    <source>
        <dbReference type="Proteomes" id="UP000663874"/>
    </source>
</evidence>
<dbReference type="InterPro" id="IPR036908">
    <property type="entry name" value="RlpA-like_sf"/>
</dbReference>
<dbReference type="Proteomes" id="UP000663874">
    <property type="component" value="Unassembled WGS sequence"/>
</dbReference>
<keyword evidence="4" id="KW-0378">Hydrolase</keyword>
<evidence type="ECO:0000313" key="13">
    <source>
        <dbReference type="EMBL" id="CAF1419837.1"/>
    </source>
</evidence>
<evidence type="ECO:0000256" key="2">
    <source>
        <dbReference type="ARBA" id="ARBA00007793"/>
    </source>
</evidence>
<dbReference type="PROSITE" id="PS01140">
    <property type="entry name" value="GLYCOSYL_HYDROL_F45"/>
    <property type="match status" value="1"/>
</dbReference>
<dbReference type="AlphaFoldDB" id="A0A819VGY2"/>
<dbReference type="Proteomes" id="UP000663882">
    <property type="component" value="Unassembled WGS sequence"/>
</dbReference>
<comment type="caution">
    <text evidence="15">The sequence shown here is derived from an EMBL/GenBank/DDBJ whole genome shotgun (WGS) entry which is preliminary data.</text>
</comment>
<evidence type="ECO:0000256" key="6">
    <source>
        <dbReference type="ARBA" id="ARBA00023277"/>
    </source>
</evidence>
<dbReference type="Pfam" id="PF02015">
    <property type="entry name" value="Glyco_hydro_45"/>
    <property type="match status" value="1"/>
</dbReference>
<dbReference type="OrthoDB" id="10035502at2759"/>
<keyword evidence="10" id="KW-0732">Signal</keyword>